<name>A0A9W9I5H1_9EURO</name>
<evidence type="ECO:0000313" key="2">
    <source>
        <dbReference type="Proteomes" id="UP001146351"/>
    </source>
</evidence>
<proteinExistence type="predicted"/>
<dbReference type="Proteomes" id="UP001146351">
    <property type="component" value="Unassembled WGS sequence"/>
</dbReference>
<keyword evidence="2" id="KW-1185">Reference proteome</keyword>
<reference evidence="1" key="2">
    <citation type="journal article" date="2023" name="IMA Fungus">
        <title>Comparative genomic study of the Penicillium genus elucidates a diverse pangenome and 15 lateral gene transfer events.</title>
        <authorList>
            <person name="Petersen C."/>
            <person name="Sorensen T."/>
            <person name="Nielsen M.R."/>
            <person name="Sondergaard T.E."/>
            <person name="Sorensen J.L."/>
            <person name="Fitzpatrick D.A."/>
            <person name="Frisvad J.C."/>
            <person name="Nielsen K.L."/>
        </authorList>
    </citation>
    <scope>NUCLEOTIDE SEQUENCE</scope>
    <source>
        <strain evidence="1">IBT 21917</strain>
    </source>
</reference>
<organism evidence="1 2">
    <name type="scientific">Penicillium capsulatum</name>
    <dbReference type="NCBI Taxonomy" id="69766"/>
    <lineage>
        <taxon>Eukaryota</taxon>
        <taxon>Fungi</taxon>
        <taxon>Dikarya</taxon>
        <taxon>Ascomycota</taxon>
        <taxon>Pezizomycotina</taxon>
        <taxon>Eurotiomycetes</taxon>
        <taxon>Eurotiomycetidae</taxon>
        <taxon>Eurotiales</taxon>
        <taxon>Aspergillaceae</taxon>
        <taxon>Penicillium</taxon>
    </lineage>
</organism>
<reference evidence="1" key="1">
    <citation type="submission" date="2022-11" db="EMBL/GenBank/DDBJ databases">
        <authorList>
            <person name="Petersen C."/>
        </authorList>
    </citation>
    <scope>NUCLEOTIDE SEQUENCE</scope>
    <source>
        <strain evidence="1">IBT 21917</strain>
    </source>
</reference>
<accession>A0A9W9I5H1</accession>
<dbReference type="EMBL" id="JAPQKO010000005">
    <property type="protein sequence ID" value="KAJ5162235.1"/>
    <property type="molecule type" value="Genomic_DNA"/>
</dbReference>
<comment type="caution">
    <text evidence="1">The sequence shown here is derived from an EMBL/GenBank/DDBJ whole genome shotgun (WGS) entry which is preliminary data.</text>
</comment>
<protein>
    <submittedName>
        <fullName evidence="1">Uncharacterized protein</fullName>
    </submittedName>
</protein>
<evidence type="ECO:0000313" key="1">
    <source>
        <dbReference type="EMBL" id="KAJ5162235.1"/>
    </source>
</evidence>
<dbReference type="AlphaFoldDB" id="A0A9W9I5H1"/>
<gene>
    <name evidence="1" type="ORF">N7492_007627</name>
</gene>
<sequence length="135" mass="14981">MSCIRPREIFPHRVLPSIQCAPRDPHGFVELPQFTQRANPLGSHITPSRVVLVLQAVHQALGSLGRLCEVALATEDLAADEFLPLDLQPLHHRGQRGVPRLEAPHQTQGLVKMGWILLEWNGLGSQSQSRAEHTV</sequence>